<evidence type="ECO:0000256" key="4">
    <source>
        <dbReference type="ARBA" id="ARBA00023136"/>
    </source>
</evidence>
<dbReference type="InterPro" id="IPR004837">
    <property type="entry name" value="NaCa_Exmemb"/>
</dbReference>
<feature type="transmembrane region" description="Helical" evidence="5">
    <location>
        <begin position="75"/>
        <end position="96"/>
    </location>
</feature>
<dbReference type="Proteomes" id="UP000607197">
    <property type="component" value="Unassembled WGS sequence"/>
</dbReference>
<accession>A0A830F8P6</accession>
<reference evidence="7" key="2">
    <citation type="submission" date="2020-09" db="EMBL/GenBank/DDBJ databases">
        <authorList>
            <person name="Sun Q."/>
            <person name="Ohkuma M."/>
        </authorList>
    </citation>
    <scope>NUCLEOTIDE SEQUENCE</scope>
    <source>
        <strain evidence="7">JCM 19596</strain>
    </source>
</reference>
<feature type="transmembrane region" description="Helical" evidence="5">
    <location>
        <begin position="233"/>
        <end position="254"/>
    </location>
</feature>
<feature type="transmembrane region" description="Helical" evidence="5">
    <location>
        <begin position="199"/>
        <end position="221"/>
    </location>
</feature>
<dbReference type="Pfam" id="PF01699">
    <property type="entry name" value="Na_Ca_ex"/>
    <property type="match status" value="2"/>
</dbReference>
<evidence type="ECO:0000256" key="2">
    <source>
        <dbReference type="ARBA" id="ARBA00022692"/>
    </source>
</evidence>
<dbReference type="GO" id="GO:0006874">
    <property type="term" value="P:intracellular calcium ion homeostasis"/>
    <property type="evidence" value="ECO:0007669"/>
    <property type="project" value="TreeGrafter"/>
</dbReference>
<feature type="transmembrane region" description="Helical" evidence="5">
    <location>
        <begin position="129"/>
        <end position="146"/>
    </location>
</feature>
<keyword evidence="8" id="KW-1185">Reference proteome</keyword>
<evidence type="ECO:0000313" key="8">
    <source>
        <dbReference type="Proteomes" id="UP000607197"/>
    </source>
</evidence>
<feature type="domain" description="Sodium/calcium exchanger membrane region" evidence="6">
    <location>
        <begin position="168"/>
        <end position="297"/>
    </location>
</feature>
<dbReference type="OrthoDB" id="142185at2157"/>
<keyword evidence="3 5" id="KW-1133">Transmembrane helix</keyword>
<proteinExistence type="predicted"/>
<evidence type="ECO:0000313" key="7">
    <source>
        <dbReference type="EMBL" id="GGL50989.1"/>
    </source>
</evidence>
<dbReference type="InterPro" id="IPR044880">
    <property type="entry name" value="NCX_ion-bd_dom_sf"/>
</dbReference>
<feature type="transmembrane region" description="Helical" evidence="5">
    <location>
        <begin position="260"/>
        <end position="280"/>
    </location>
</feature>
<feature type="transmembrane region" description="Helical" evidence="5">
    <location>
        <begin position="166"/>
        <end position="187"/>
    </location>
</feature>
<dbReference type="GO" id="GO:0005262">
    <property type="term" value="F:calcium channel activity"/>
    <property type="evidence" value="ECO:0007669"/>
    <property type="project" value="TreeGrafter"/>
</dbReference>
<dbReference type="GO" id="GO:0008273">
    <property type="term" value="F:calcium, potassium:sodium antiporter activity"/>
    <property type="evidence" value="ECO:0007669"/>
    <property type="project" value="TreeGrafter"/>
</dbReference>
<feature type="transmembrane region" description="Helical" evidence="5">
    <location>
        <begin position="103"/>
        <end position="123"/>
    </location>
</feature>
<dbReference type="Gene3D" id="6.10.280.80">
    <property type="entry name" value="NCX, peripheral helical region"/>
    <property type="match status" value="1"/>
</dbReference>
<evidence type="ECO:0000256" key="3">
    <source>
        <dbReference type="ARBA" id="ARBA00022989"/>
    </source>
</evidence>
<dbReference type="PANTHER" id="PTHR10846:SF8">
    <property type="entry name" value="INNER MEMBRANE PROTEIN YRBG"/>
    <property type="match status" value="1"/>
</dbReference>
<reference evidence="7" key="1">
    <citation type="journal article" date="2014" name="Int. J. Syst. Evol. Microbiol.">
        <title>Complete genome sequence of Corynebacterium casei LMG S-19264T (=DSM 44701T), isolated from a smear-ripened cheese.</title>
        <authorList>
            <consortium name="US DOE Joint Genome Institute (JGI-PGF)"/>
            <person name="Walter F."/>
            <person name="Albersmeier A."/>
            <person name="Kalinowski J."/>
            <person name="Ruckert C."/>
        </authorList>
    </citation>
    <scope>NUCLEOTIDE SEQUENCE</scope>
    <source>
        <strain evidence="7">JCM 19596</strain>
    </source>
</reference>
<dbReference type="AlphaFoldDB" id="A0A830F8P6"/>
<name>A0A830F8P6_9EURY</name>
<dbReference type="EMBL" id="BMPG01000001">
    <property type="protein sequence ID" value="GGL50989.1"/>
    <property type="molecule type" value="Genomic_DNA"/>
</dbReference>
<feature type="domain" description="Sodium/calcium exchanger membrane region" evidence="6">
    <location>
        <begin position="7"/>
        <end position="145"/>
    </location>
</feature>
<gene>
    <name evidence="7" type="ORF">GCM10009039_06540</name>
</gene>
<dbReference type="Gene3D" id="1.20.1420.30">
    <property type="entry name" value="NCX, central ion-binding region"/>
    <property type="match status" value="1"/>
</dbReference>
<evidence type="ECO:0000259" key="6">
    <source>
        <dbReference type="Pfam" id="PF01699"/>
    </source>
</evidence>
<dbReference type="GO" id="GO:0005886">
    <property type="term" value="C:plasma membrane"/>
    <property type="evidence" value="ECO:0007669"/>
    <property type="project" value="TreeGrafter"/>
</dbReference>
<keyword evidence="4 5" id="KW-0472">Membrane</keyword>
<protein>
    <submittedName>
        <fullName evidence="7">Sodium:calcium antiporter</fullName>
    </submittedName>
</protein>
<dbReference type="InterPro" id="IPR004481">
    <property type="entry name" value="K/Na/Ca-exchanger"/>
</dbReference>
<evidence type="ECO:0000256" key="5">
    <source>
        <dbReference type="SAM" id="Phobius"/>
    </source>
</evidence>
<keyword evidence="2 5" id="KW-0812">Transmembrane</keyword>
<dbReference type="PANTHER" id="PTHR10846">
    <property type="entry name" value="SODIUM/POTASSIUM/CALCIUM EXCHANGER"/>
    <property type="match status" value="1"/>
</dbReference>
<organism evidence="7 8">
    <name type="scientific">Halocalculus aciditolerans</name>
    <dbReference type="NCBI Taxonomy" id="1383812"/>
    <lineage>
        <taxon>Archaea</taxon>
        <taxon>Methanobacteriati</taxon>
        <taxon>Methanobacteriota</taxon>
        <taxon>Stenosarchaea group</taxon>
        <taxon>Halobacteria</taxon>
        <taxon>Halobacteriales</taxon>
        <taxon>Halobacteriaceae</taxon>
        <taxon>Halocalculus</taxon>
    </lineage>
</organism>
<comment type="caution">
    <text evidence="7">The sequence shown here is derived from an EMBL/GenBank/DDBJ whole genome shotgun (WGS) entry which is preliminary data.</text>
</comment>
<dbReference type="RefSeq" id="WP_188975798.1">
    <property type="nucleotide sequence ID" value="NZ_BMPG01000001.1"/>
</dbReference>
<feature type="transmembrane region" description="Helical" evidence="5">
    <location>
        <begin position="287"/>
        <end position="302"/>
    </location>
</feature>
<evidence type="ECO:0000256" key="1">
    <source>
        <dbReference type="ARBA" id="ARBA00004141"/>
    </source>
</evidence>
<sequence length="303" mass="30004">MSAVVHLAFVLAGLACLVAGGEAVVRGASALADYFGVSTFFVGVTVVAVGSSVPEIVTSASAAAYGAGDLLVGHIVGSVTSQITLGLGLVGVVSPLAVRRSKALTYGGGMLLAMLVMTAAVLTNGVARVEGLGMIALYLVVLALVARREDDAATASGATLGPRRAVPAVLLGLAVVLVGANLVVTHGVPLARALGVPRYLVGVVTGLGTTLPEVVVSIVAVSRGRDGIAVGTLLGSNITDPLFSLGVGAVVAGVHPTAPVASSLAYMLVASLGVVAALAWRERVGRALGVACLLAFLPTFLLL</sequence>
<comment type="subcellular location">
    <subcellularLocation>
        <location evidence="1">Membrane</location>
        <topology evidence="1">Multi-pass membrane protein</topology>
    </subcellularLocation>
</comment>